<evidence type="ECO:0000313" key="12">
    <source>
        <dbReference type="Proteomes" id="UP000275846"/>
    </source>
</evidence>
<dbReference type="PANTHER" id="PTHR13407:SF0">
    <property type="entry name" value="FI05221P"/>
    <property type="match status" value="1"/>
</dbReference>
<dbReference type="SUPFAM" id="SSF57850">
    <property type="entry name" value="RING/U-box"/>
    <property type="match status" value="1"/>
</dbReference>
<dbReference type="PROSITE" id="PS50089">
    <property type="entry name" value="ZF_RING_2"/>
    <property type="match status" value="1"/>
</dbReference>
<dbReference type="GO" id="GO:0036503">
    <property type="term" value="P:ERAD pathway"/>
    <property type="evidence" value="ECO:0007669"/>
    <property type="project" value="TreeGrafter"/>
</dbReference>
<evidence type="ECO:0000256" key="9">
    <source>
        <dbReference type="SAM" id="Phobius"/>
    </source>
</evidence>
<accession>A0A183SGU4</accession>
<keyword evidence="7 9" id="KW-0472">Membrane</keyword>
<evidence type="ECO:0000313" key="11">
    <source>
        <dbReference type="EMBL" id="VDL89827.1"/>
    </source>
</evidence>
<dbReference type="GO" id="GO:0061630">
    <property type="term" value="F:ubiquitin protein ligase activity"/>
    <property type="evidence" value="ECO:0007669"/>
    <property type="project" value="TreeGrafter"/>
</dbReference>
<dbReference type="EMBL" id="UYSU01032540">
    <property type="protein sequence ID" value="VDL89827.1"/>
    <property type="molecule type" value="Genomic_DNA"/>
</dbReference>
<sequence length="292" mass="34212">MKIHEEHRGHEAMHLEMFLIAVLSSFAAQFALMFWKKYHYKTYHKATLLGMWVFPLIYSIYMVYVRFVIVWTLFSLMTGVMVYLSSRPRISTSTPRHLPHICVVFRRVYWWFLLLHKIFYTLSVGGYVVILLAMFVPDLIPPDVAFVHGGFAMLYGIYYGLVARDFAEVCTDKMAAHIGYYTADGMPTRRIDPGVCALCTNILQNDEVEKKYRLNCSHVFHEFCLRGWCIVGKKDICPYCKEKVNLTKMIKNPWEKPHILFGNFLDVIRYLIAWQPLILFTVHIVIYLLGLK</sequence>
<protein>
    <submittedName>
        <fullName evidence="13">RING-type domain-containing protein</fullName>
    </submittedName>
</protein>
<dbReference type="WBParaSite" id="SSLN_0000354501-mRNA-1">
    <property type="protein sequence ID" value="SSLN_0000354501-mRNA-1"/>
    <property type="gene ID" value="SSLN_0000354501"/>
</dbReference>
<evidence type="ECO:0000313" key="13">
    <source>
        <dbReference type="WBParaSite" id="SSLN_0000354501-mRNA-1"/>
    </source>
</evidence>
<dbReference type="InterPro" id="IPR001841">
    <property type="entry name" value="Znf_RING"/>
</dbReference>
<keyword evidence="5" id="KW-0862">Zinc</keyword>
<evidence type="ECO:0000259" key="10">
    <source>
        <dbReference type="PROSITE" id="PS50089"/>
    </source>
</evidence>
<dbReference type="PANTHER" id="PTHR13407">
    <property type="entry name" value="RNF121 PROTEIN"/>
    <property type="match status" value="1"/>
</dbReference>
<dbReference type="AlphaFoldDB" id="A0A183SGU4"/>
<feature type="transmembrane region" description="Helical" evidence="9">
    <location>
        <begin position="108"/>
        <end position="133"/>
    </location>
</feature>
<keyword evidence="6 9" id="KW-1133">Transmembrane helix</keyword>
<feature type="transmembrane region" description="Helical" evidence="9">
    <location>
        <begin position="145"/>
        <end position="163"/>
    </location>
</feature>
<keyword evidence="3" id="KW-0479">Metal-binding</keyword>
<keyword evidence="4 8" id="KW-0863">Zinc-finger</keyword>
<dbReference type="GO" id="GO:0008270">
    <property type="term" value="F:zinc ion binding"/>
    <property type="evidence" value="ECO:0007669"/>
    <property type="project" value="UniProtKB-KW"/>
</dbReference>
<dbReference type="GO" id="GO:0000139">
    <property type="term" value="C:Golgi membrane"/>
    <property type="evidence" value="ECO:0007669"/>
    <property type="project" value="TreeGrafter"/>
</dbReference>
<dbReference type="InterPro" id="IPR040176">
    <property type="entry name" value="RNF121/RNF175"/>
</dbReference>
<feature type="transmembrane region" description="Helical" evidence="9">
    <location>
        <begin position="46"/>
        <end position="63"/>
    </location>
</feature>
<evidence type="ECO:0000256" key="1">
    <source>
        <dbReference type="ARBA" id="ARBA00004141"/>
    </source>
</evidence>
<reference evidence="13" key="1">
    <citation type="submission" date="2016-06" db="UniProtKB">
        <authorList>
            <consortium name="WormBaseParasite"/>
        </authorList>
    </citation>
    <scope>IDENTIFICATION</scope>
</reference>
<evidence type="ECO:0000256" key="3">
    <source>
        <dbReference type="ARBA" id="ARBA00022723"/>
    </source>
</evidence>
<evidence type="ECO:0000256" key="2">
    <source>
        <dbReference type="ARBA" id="ARBA00022692"/>
    </source>
</evidence>
<evidence type="ECO:0000256" key="6">
    <source>
        <dbReference type="ARBA" id="ARBA00022989"/>
    </source>
</evidence>
<evidence type="ECO:0000256" key="7">
    <source>
        <dbReference type="ARBA" id="ARBA00023136"/>
    </source>
</evidence>
<evidence type="ECO:0000256" key="4">
    <source>
        <dbReference type="ARBA" id="ARBA00022771"/>
    </source>
</evidence>
<feature type="transmembrane region" description="Helical" evidence="9">
    <location>
        <begin position="12"/>
        <end position="34"/>
    </location>
</feature>
<name>A0A183SGU4_SCHSO</name>
<dbReference type="CDD" id="cd16475">
    <property type="entry name" value="RING-H2_RNF121-like"/>
    <property type="match status" value="1"/>
</dbReference>
<evidence type="ECO:0000256" key="5">
    <source>
        <dbReference type="ARBA" id="ARBA00022833"/>
    </source>
</evidence>
<dbReference type="STRING" id="70667.A0A183SGU4"/>
<feature type="transmembrane region" description="Helical" evidence="9">
    <location>
        <begin position="267"/>
        <end position="289"/>
    </location>
</feature>
<reference evidence="11 12" key="2">
    <citation type="submission" date="2018-11" db="EMBL/GenBank/DDBJ databases">
        <authorList>
            <consortium name="Pathogen Informatics"/>
        </authorList>
    </citation>
    <scope>NUCLEOTIDE SEQUENCE [LARGE SCALE GENOMIC DNA]</scope>
    <source>
        <strain evidence="11 12">NST_G2</strain>
    </source>
</reference>
<feature type="transmembrane region" description="Helical" evidence="9">
    <location>
        <begin position="69"/>
        <end position="87"/>
    </location>
</feature>
<feature type="domain" description="RING-type" evidence="10">
    <location>
        <begin position="196"/>
        <end position="241"/>
    </location>
</feature>
<dbReference type="Gene3D" id="3.30.40.10">
    <property type="entry name" value="Zinc/RING finger domain, C3HC4 (zinc finger)"/>
    <property type="match status" value="1"/>
</dbReference>
<gene>
    <name evidence="11" type="ORF">SSLN_LOCUS3442</name>
</gene>
<keyword evidence="12" id="KW-1185">Reference proteome</keyword>
<organism evidence="13">
    <name type="scientific">Schistocephalus solidus</name>
    <name type="common">Tapeworm</name>
    <dbReference type="NCBI Taxonomy" id="70667"/>
    <lineage>
        <taxon>Eukaryota</taxon>
        <taxon>Metazoa</taxon>
        <taxon>Spiralia</taxon>
        <taxon>Lophotrochozoa</taxon>
        <taxon>Platyhelminthes</taxon>
        <taxon>Cestoda</taxon>
        <taxon>Eucestoda</taxon>
        <taxon>Diphyllobothriidea</taxon>
        <taxon>Diphyllobothriidae</taxon>
        <taxon>Schistocephalus</taxon>
    </lineage>
</organism>
<evidence type="ECO:0000256" key="8">
    <source>
        <dbReference type="PROSITE-ProRule" id="PRU00175"/>
    </source>
</evidence>
<dbReference type="InterPro" id="IPR013083">
    <property type="entry name" value="Znf_RING/FYVE/PHD"/>
</dbReference>
<dbReference type="Proteomes" id="UP000275846">
    <property type="component" value="Unassembled WGS sequence"/>
</dbReference>
<proteinExistence type="predicted"/>
<dbReference type="OrthoDB" id="446635at2759"/>
<dbReference type="GO" id="GO:0005789">
    <property type="term" value="C:endoplasmic reticulum membrane"/>
    <property type="evidence" value="ECO:0007669"/>
    <property type="project" value="TreeGrafter"/>
</dbReference>
<comment type="subcellular location">
    <subcellularLocation>
        <location evidence="1">Membrane</location>
        <topology evidence="1">Multi-pass membrane protein</topology>
    </subcellularLocation>
</comment>
<keyword evidence="2 9" id="KW-0812">Transmembrane</keyword>